<dbReference type="GeneID" id="93299569"/>
<accession>A0A1E3AXV4</accession>
<evidence type="ECO:0000259" key="1">
    <source>
        <dbReference type="Pfam" id="PF00535"/>
    </source>
</evidence>
<protein>
    <submittedName>
        <fullName evidence="2">Putative glycosyltransferase EpsE</fullName>
        <ecNumber evidence="2">2.4.-.-</ecNumber>
    </submittedName>
</protein>
<dbReference type="Pfam" id="PF00535">
    <property type="entry name" value="Glycos_transf_2"/>
    <property type="match status" value="1"/>
</dbReference>
<reference evidence="2 3" key="1">
    <citation type="submission" date="2016-07" db="EMBL/GenBank/DDBJ databases">
        <title>Characterization of isolates of Eisenbergiella tayi derived from blood cultures, using whole genome sequencing.</title>
        <authorList>
            <person name="Burdz T."/>
            <person name="Wiebe D."/>
            <person name="Huynh C."/>
            <person name="Bernard K."/>
        </authorList>
    </citation>
    <scope>NUCLEOTIDE SEQUENCE [LARGE SCALE GENOMIC DNA]</scope>
    <source>
        <strain evidence="2 3">NML 120489</strain>
    </source>
</reference>
<organism evidence="2 3">
    <name type="scientific">Eisenbergiella tayi</name>
    <dbReference type="NCBI Taxonomy" id="1432052"/>
    <lineage>
        <taxon>Bacteria</taxon>
        <taxon>Bacillati</taxon>
        <taxon>Bacillota</taxon>
        <taxon>Clostridia</taxon>
        <taxon>Lachnospirales</taxon>
        <taxon>Lachnospiraceae</taxon>
        <taxon>Eisenbergiella</taxon>
    </lineage>
</organism>
<comment type="caution">
    <text evidence="2">The sequence shown here is derived from an EMBL/GenBank/DDBJ whole genome shotgun (WGS) entry which is preliminary data.</text>
</comment>
<dbReference type="GO" id="GO:0016758">
    <property type="term" value="F:hexosyltransferase activity"/>
    <property type="evidence" value="ECO:0007669"/>
    <property type="project" value="UniProtKB-ARBA"/>
</dbReference>
<evidence type="ECO:0000313" key="2">
    <source>
        <dbReference type="EMBL" id="ODM13351.1"/>
    </source>
</evidence>
<gene>
    <name evidence="2" type="primary">epsE_1</name>
    <name evidence="2" type="ORF">BEH84_01066</name>
</gene>
<feature type="domain" description="Glycosyltransferase 2-like" evidence="1">
    <location>
        <begin position="12"/>
        <end position="166"/>
    </location>
</feature>
<dbReference type="EC" id="2.4.-.-" evidence="2"/>
<dbReference type="InterPro" id="IPR029044">
    <property type="entry name" value="Nucleotide-diphossugar_trans"/>
</dbReference>
<proteinExistence type="predicted"/>
<dbReference type="RefSeq" id="WP_069156002.1">
    <property type="nucleotide sequence ID" value="NZ_MCGI01000001.1"/>
</dbReference>
<keyword evidence="2" id="KW-0328">Glycosyltransferase</keyword>
<dbReference type="PANTHER" id="PTHR22916">
    <property type="entry name" value="GLYCOSYLTRANSFERASE"/>
    <property type="match status" value="1"/>
</dbReference>
<evidence type="ECO:0000313" key="3">
    <source>
        <dbReference type="Proteomes" id="UP000095003"/>
    </source>
</evidence>
<sequence length="323" mass="38055">MKQCGKEPIILSVCIVTYNHEKYIKQCIDSILQQKVEFSIEILIGNDCSTDKTACILGEEYGSKVVLINREKNIGLCANMYDLFLRAKGKYVYLFSGDDFLHINYVFSKQVEFLEKNPEYFSVSARNLIYKQKTDSYQDIMGPVGEYSIYNYLLDGGVPSVVGTMRNVFAQDKEFNGFLKRGARNNEEMKLWLYTLDKGKKYIIDEPMSVYRSVTEYEDNYNSTHTIVDKVHDYAMDYRIVNRIYGNKYNVKPYYLRLLNWYCVHMSYNIKDMVVFFKSLSLEDTIALVMYKMYLKTHGYKNPLKWTKEDYLIKNNKNWKANL</sequence>
<dbReference type="Proteomes" id="UP000095003">
    <property type="component" value="Unassembled WGS sequence"/>
</dbReference>
<name>A0A1E3AXV4_9FIRM</name>
<dbReference type="SUPFAM" id="SSF53448">
    <property type="entry name" value="Nucleotide-diphospho-sugar transferases"/>
    <property type="match status" value="1"/>
</dbReference>
<dbReference type="InterPro" id="IPR001173">
    <property type="entry name" value="Glyco_trans_2-like"/>
</dbReference>
<dbReference type="Gene3D" id="3.90.550.10">
    <property type="entry name" value="Spore Coat Polysaccharide Biosynthesis Protein SpsA, Chain A"/>
    <property type="match status" value="1"/>
</dbReference>
<dbReference type="EMBL" id="MCGI01000001">
    <property type="protein sequence ID" value="ODM13351.1"/>
    <property type="molecule type" value="Genomic_DNA"/>
</dbReference>
<dbReference type="CDD" id="cd00761">
    <property type="entry name" value="Glyco_tranf_GTA_type"/>
    <property type="match status" value="1"/>
</dbReference>
<dbReference type="PANTHER" id="PTHR22916:SF3">
    <property type="entry name" value="UDP-GLCNAC:BETAGAL BETA-1,3-N-ACETYLGLUCOSAMINYLTRANSFERASE-LIKE PROTEIN 1"/>
    <property type="match status" value="1"/>
</dbReference>
<dbReference type="AlphaFoldDB" id="A0A1E3AXV4"/>
<keyword evidence="2" id="KW-0808">Transferase</keyword>